<comment type="caution">
    <text evidence="5">The sequence shown here is derived from an EMBL/GenBank/DDBJ whole genome shotgun (WGS) entry which is preliminary data.</text>
</comment>
<dbReference type="EMBL" id="JBFOLJ010000019">
    <property type="protein sequence ID" value="KAL2463864.1"/>
    <property type="molecule type" value="Genomic_DNA"/>
</dbReference>
<evidence type="ECO:0000256" key="2">
    <source>
        <dbReference type="ARBA" id="ARBA00015736"/>
    </source>
</evidence>
<evidence type="ECO:0000256" key="3">
    <source>
        <dbReference type="ARBA" id="ARBA00022707"/>
    </source>
</evidence>
<keyword evidence="6" id="KW-1185">Reference proteome</keyword>
<dbReference type="Pfam" id="PF09742">
    <property type="entry name" value="Dymeclin"/>
    <property type="match status" value="1"/>
</dbReference>
<sequence length="798" mass="90038">MPVLSINTTDEFYSSILGNRCNVRVRMGGVPSTPRLSGGARPQETAEYLIGEFVGEKSFPLGSDYWKKLLELPLNLRWPSHRVRQACQLFVVNNCYTRHLAKILLHLAWCLQECVSTSGVPSPAFAKALNALYVSSVFLKYLIENAKSENFEELYLSLDESEAIPNNFSKGEDIAYLIMQSALNFLGKVGVRPDTYLLHHELLNFILIAMSTQLLSGPSPGPSDVHPFIDAAMLQESFLVGLVVRKLLLNYITHPWFPVISSSFSIFSEGNQPGVLQRVGSAAANLMLLPFNYLVSSTGEASRSSLAENSLNILLILIHYRKCVAVDYVKDKTDNSTSDPLPKEESFFLENPFCKAIENARDIQFDRGDVEGNAHNGPLMRLPFASLFDTLGSCLADETSVLLLYSLVHGNSDFLEYVLVRTDLDTLLMPMLETLYNAPRRTSNHIYMVLIILLILSQDSSFNSSIYKLMLPSVPWYQERLLHQTSLGSLMVIILIRTVKYNLSKLRDVYLHTNCLATLANMAPHVHRLSAYASQRLVSLFDMLSRKYNKLAEIKNDKMHMADGDLRGDNLSDDNLPDDSAAELHLYADFLRIVLEILNAILTYALPRNPEVVYAIMHRQEVFLPFKNHPRFNELLENIFTVLDFFNSRMDAQEMDGEWSVEKVLEIIINNCRSWRGEGMKMFTQLRFTYEQENHPEEFFIPYVWQLVLSRSGLSFNPSGINLFPVELPVSDIYADEDMEKPLNGELTEHAVQVEAPPILLSMVKSGHMMDRVLLVICNLAASAKGRTAMLDGGAVEC</sequence>
<name>A0ABD1PIW6_9LAMI</name>
<evidence type="ECO:0000313" key="5">
    <source>
        <dbReference type="EMBL" id="KAL2463864.1"/>
    </source>
</evidence>
<proteinExistence type="inferred from homology"/>
<keyword evidence="4" id="KW-0449">Lipoprotein</keyword>
<dbReference type="PANTHER" id="PTHR12895">
    <property type="entry name" value="DYMECLIN"/>
    <property type="match status" value="1"/>
</dbReference>
<accession>A0ABD1PIW6</accession>
<evidence type="ECO:0000313" key="6">
    <source>
        <dbReference type="Proteomes" id="UP001604277"/>
    </source>
</evidence>
<keyword evidence="3" id="KW-0519">Myristate</keyword>
<dbReference type="InterPro" id="IPR019142">
    <property type="entry name" value="Dymeclin"/>
</dbReference>
<protein>
    <recommendedName>
        <fullName evidence="2">Dymeclin</fullName>
    </recommendedName>
</protein>
<gene>
    <name evidence="5" type="ORF">Fot_53520</name>
</gene>
<dbReference type="AlphaFoldDB" id="A0ABD1PIW6"/>
<organism evidence="5 6">
    <name type="scientific">Forsythia ovata</name>
    <dbReference type="NCBI Taxonomy" id="205694"/>
    <lineage>
        <taxon>Eukaryota</taxon>
        <taxon>Viridiplantae</taxon>
        <taxon>Streptophyta</taxon>
        <taxon>Embryophyta</taxon>
        <taxon>Tracheophyta</taxon>
        <taxon>Spermatophyta</taxon>
        <taxon>Magnoliopsida</taxon>
        <taxon>eudicotyledons</taxon>
        <taxon>Gunneridae</taxon>
        <taxon>Pentapetalae</taxon>
        <taxon>asterids</taxon>
        <taxon>lamiids</taxon>
        <taxon>Lamiales</taxon>
        <taxon>Oleaceae</taxon>
        <taxon>Forsythieae</taxon>
        <taxon>Forsythia</taxon>
    </lineage>
</organism>
<dbReference type="Proteomes" id="UP001604277">
    <property type="component" value="Unassembled WGS sequence"/>
</dbReference>
<reference evidence="6" key="1">
    <citation type="submission" date="2024-07" db="EMBL/GenBank/DDBJ databases">
        <title>Two chromosome-level genome assemblies of Korean endemic species Abeliophyllum distichum and Forsythia ovata (Oleaceae).</title>
        <authorList>
            <person name="Jang H."/>
        </authorList>
    </citation>
    <scope>NUCLEOTIDE SEQUENCE [LARGE SCALE GENOMIC DNA]</scope>
</reference>
<dbReference type="PANTHER" id="PTHR12895:SF9">
    <property type="entry name" value="DYMECLIN"/>
    <property type="match status" value="1"/>
</dbReference>
<evidence type="ECO:0000256" key="1">
    <source>
        <dbReference type="ARBA" id="ARBA00010603"/>
    </source>
</evidence>
<evidence type="ECO:0000256" key="4">
    <source>
        <dbReference type="ARBA" id="ARBA00023288"/>
    </source>
</evidence>
<comment type="similarity">
    <text evidence="1">Belongs to the dymeclin family.</text>
</comment>